<dbReference type="InterPro" id="IPR013103">
    <property type="entry name" value="RVT_2"/>
</dbReference>
<proteinExistence type="predicted"/>
<evidence type="ECO:0000313" key="2">
    <source>
        <dbReference type="EMBL" id="RDX70952.1"/>
    </source>
</evidence>
<accession>A0A371EY35</accession>
<gene>
    <name evidence="2" type="primary">GIP</name>
    <name evidence="2" type="ORF">CR513_49737</name>
</gene>
<sequence>MDILHGYIVSSQSKVVLKLQKTLYGLKQSPRAWFGRFSITIKKFGFKNRKVTTLIIHVDDMIKEEISRLQKHFVAKFQMKTLGGMKYFLGIKVAKLERDPKGKMGMLDCKLADTPIVQNHHLGEYPDQEPTNKKRHQRLISKLLIYHTHNHISSMHQLKESDMCSLKIIIWISGTILMQIGQEGNLVMRKSKNHKVVTLSSVEAEFRGMTKVCELLLLKESLTEIDFPPTSVMNLFRDNKTIIVIVQNPIQHNHTKHVEVNCYFIKQKLETNVVQFPFVKS</sequence>
<dbReference type="PANTHER" id="PTHR11439:SF467">
    <property type="entry name" value="INTEGRASE CATALYTIC DOMAIN-CONTAINING PROTEIN"/>
    <property type="match status" value="1"/>
</dbReference>
<keyword evidence="3" id="KW-1185">Reference proteome</keyword>
<evidence type="ECO:0000313" key="3">
    <source>
        <dbReference type="Proteomes" id="UP000257109"/>
    </source>
</evidence>
<protein>
    <submittedName>
        <fullName evidence="2">Copia protein</fullName>
    </submittedName>
</protein>
<dbReference type="Pfam" id="PF07727">
    <property type="entry name" value="RVT_2"/>
    <property type="match status" value="1"/>
</dbReference>
<dbReference type="PANTHER" id="PTHR11439">
    <property type="entry name" value="GAG-POL-RELATED RETROTRANSPOSON"/>
    <property type="match status" value="1"/>
</dbReference>
<dbReference type="CDD" id="cd09272">
    <property type="entry name" value="RNase_HI_RT_Ty1"/>
    <property type="match status" value="1"/>
</dbReference>
<dbReference type="OrthoDB" id="414945at2759"/>
<dbReference type="Proteomes" id="UP000257109">
    <property type="component" value="Unassembled WGS sequence"/>
</dbReference>
<name>A0A371EY35_MUCPR</name>
<dbReference type="EMBL" id="QJKJ01011519">
    <property type="protein sequence ID" value="RDX70952.1"/>
    <property type="molecule type" value="Genomic_DNA"/>
</dbReference>
<feature type="domain" description="Reverse transcriptase Ty1/copia-type" evidence="1">
    <location>
        <begin position="6"/>
        <end position="95"/>
    </location>
</feature>
<dbReference type="AlphaFoldDB" id="A0A371EY35"/>
<evidence type="ECO:0000259" key="1">
    <source>
        <dbReference type="Pfam" id="PF07727"/>
    </source>
</evidence>
<feature type="non-terminal residue" evidence="2">
    <location>
        <position position="1"/>
    </location>
</feature>
<reference evidence="2" key="1">
    <citation type="submission" date="2018-05" db="EMBL/GenBank/DDBJ databases">
        <title>Draft genome of Mucuna pruriens seed.</title>
        <authorList>
            <person name="Nnadi N.E."/>
            <person name="Vos R."/>
            <person name="Hasami M.H."/>
            <person name="Devisetty U.K."/>
            <person name="Aguiy J.C."/>
        </authorList>
    </citation>
    <scope>NUCLEOTIDE SEQUENCE [LARGE SCALE GENOMIC DNA]</scope>
    <source>
        <strain evidence="2">JCA_2017</strain>
    </source>
</reference>
<organism evidence="2 3">
    <name type="scientific">Mucuna pruriens</name>
    <name type="common">Velvet bean</name>
    <name type="synonym">Dolichos pruriens</name>
    <dbReference type="NCBI Taxonomy" id="157652"/>
    <lineage>
        <taxon>Eukaryota</taxon>
        <taxon>Viridiplantae</taxon>
        <taxon>Streptophyta</taxon>
        <taxon>Embryophyta</taxon>
        <taxon>Tracheophyta</taxon>
        <taxon>Spermatophyta</taxon>
        <taxon>Magnoliopsida</taxon>
        <taxon>eudicotyledons</taxon>
        <taxon>Gunneridae</taxon>
        <taxon>Pentapetalae</taxon>
        <taxon>rosids</taxon>
        <taxon>fabids</taxon>
        <taxon>Fabales</taxon>
        <taxon>Fabaceae</taxon>
        <taxon>Papilionoideae</taxon>
        <taxon>50 kb inversion clade</taxon>
        <taxon>NPAAA clade</taxon>
        <taxon>indigoferoid/millettioid clade</taxon>
        <taxon>Phaseoleae</taxon>
        <taxon>Mucuna</taxon>
    </lineage>
</organism>
<comment type="caution">
    <text evidence="2">The sequence shown here is derived from an EMBL/GenBank/DDBJ whole genome shotgun (WGS) entry which is preliminary data.</text>
</comment>